<evidence type="ECO:0000313" key="4">
    <source>
        <dbReference type="Proteomes" id="UP000248314"/>
    </source>
</evidence>
<dbReference type="RefSeq" id="WP_025815206.1">
    <property type="nucleotide sequence ID" value="NZ_BAIZ01000001.1"/>
</dbReference>
<dbReference type="STRING" id="1122991.GCA_000613445_03358"/>
<dbReference type="InterPro" id="IPR011990">
    <property type="entry name" value="TPR-like_helical_dom_sf"/>
</dbReference>
<evidence type="ECO:0008006" key="5">
    <source>
        <dbReference type="Google" id="ProtNLM"/>
    </source>
</evidence>
<name>A0A318I0S8_9BACT</name>
<gene>
    <name evidence="3" type="ORF">EJ73_00183</name>
</gene>
<dbReference type="OrthoDB" id="9803982at2"/>
<dbReference type="InterPro" id="IPR051685">
    <property type="entry name" value="Ycf3/AcsC/BcsC/TPR_MFPF"/>
</dbReference>
<organism evidence="3 4">
    <name type="scientific">Hoylesella shahii DSM 15611 = JCM 12083</name>
    <dbReference type="NCBI Taxonomy" id="1122991"/>
    <lineage>
        <taxon>Bacteria</taxon>
        <taxon>Pseudomonadati</taxon>
        <taxon>Bacteroidota</taxon>
        <taxon>Bacteroidia</taxon>
        <taxon>Bacteroidales</taxon>
        <taxon>Prevotellaceae</taxon>
        <taxon>Hoylesella</taxon>
    </lineage>
</organism>
<accession>A0A318I0S8</accession>
<evidence type="ECO:0000313" key="3">
    <source>
        <dbReference type="EMBL" id="PXX24378.1"/>
    </source>
</evidence>
<evidence type="ECO:0000256" key="1">
    <source>
        <dbReference type="ARBA" id="ARBA00022737"/>
    </source>
</evidence>
<reference evidence="3 4" key="1">
    <citation type="submission" date="2018-05" db="EMBL/GenBank/DDBJ databases">
        <title>Genomic Encyclopedia of Type Strains, Phase I: the one thousand microbial genomes (KMG-I) project.</title>
        <authorList>
            <person name="Kyrpides N."/>
        </authorList>
    </citation>
    <scope>NUCLEOTIDE SEQUENCE [LARGE SCALE GENOMIC DNA]</scope>
    <source>
        <strain evidence="3 4">DSM 15611</strain>
    </source>
</reference>
<dbReference type="Gene3D" id="1.25.40.10">
    <property type="entry name" value="Tetratricopeptide repeat domain"/>
    <property type="match status" value="3"/>
</dbReference>
<evidence type="ECO:0000256" key="2">
    <source>
        <dbReference type="ARBA" id="ARBA00022803"/>
    </source>
</evidence>
<dbReference type="PANTHER" id="PTHR44943">
    <property type="entry name" value="CELLULOSE SYNTHASE OPERON PROTEIN C"/>
    <property type="match status" value="1"/>
</dbReference>
<dbReference type="InterPro" id="IPR019734">
    <property type="entry name" value="TPR_rpt"/>
</dbReference>
<keyword evidence="2" id="KW-0802">TPR repeat</keyword>
<sequence length="472" mass="54571">MTNDSYFSNEEFQEILQRYEEAQQKGLATYFDSDALADIAEYYYEEGRANDAVDAALKGVEMFPGAMAPLVFMGRYQLLKQNNPEKAKWYLNQVDNQEEPECIYLQAEIMLVENKQDEADSFLRQQLEWQEDDERDNFILDVTDLYLDYDLIDSAQQWLSMAENKQTTDYQEVKGRIAMGKGEYQQGEEIFKKLVYENPFASPYWNQLASSQFLSNRIRDSIESSEYSIAINPDDEEALLNKANGMFSLGEYEEALTYYHRFNNLHRDDETGDVLIGITLINLDRPEEALVHLKKAEEKAVEGSVNLAEIYQEMAFALSRLGRVKEALTHVDKAIATEMGNKDELTVLKGHIELENGNPFAAQEFFLEAVRDSNSPSNVYFRIAVSVYDNGYMQLAYKMFHTLFQSAPTDWKDGYSHMALCCKLINKKDEYLHYLKKACKLNPIEAKNVLGEYFPKGLEPENYYNYIIKNKS</sequence>
<dbReference type="PANTHER" id="PTHR44943:SF10">
    <property type="match status" value="1"/>
</dbReference>
<dbReference type="AlphaFoldDB" id="A0A318I0S8"/>
<protein>
    <recommendedName>
        <fullName evidence="5">Tetratricopeptide repeat protein</fullName>
    </recommendedName>
</protein>
<proteinExistence type="predicted"/>
<keyword evidence="1" id="KW-0677">Repeat</keyword>
<dbReference type="SMART" id="SM00028">
    <property type="entry name" value="TPR"/>
    <property type="match status" value="6"/>
</dbReference>
<comment type="caution">
    <text evidence="3">The sequence shown here is derived from an EMBL/GenBank/DDBJ whole genome shotgun (WGS) entry which is preliminary data.</text>
</comment>
<dbReference type="Proteomes" id="UP000248314">
    <property type="component" value="Unassembled WGS sequence"/>
</dbReference>
<dbReference type="SUPFAM" id="SSF48452">
    <property type="entry name" value="TPR-like"/>
    <property type="match status" value="3"/>
</dbReference>
<dbReference type="EMBL" id="QJJX01000002">
    <property type="protein sequence ID" value="PXX24378.1"/>
    <property type="molecule type" value="Genomic_DNA"/>
</dbReference>
<keyword evidence="4" id="KW-1185">Reference proteome</keyword>